<comment type="caution">
    <text evidence="1">The sequence shown here is derived from an EMBL/GenBank/DDBJ whole genome shotgun (WGS) entry which is preliminary data.</text>
</comment>
<gene>
    <name evidence="1" type="ORF">NDU88_006332</name>
</gene>
<name>A0AAV7N357_PLEWA</name>
<proteinExistence type="predicted"/>
<organism evidence="1 2">
    <name type="scientific">Pleurodeles waltl</name>
    <name type="common">Iberian ribbed newt</name>
    <dbReference type="NCBI Taxonomy" id="8319"/>
    <lineage>
        <taxon>Eukaryota</taxon>
        <taxon>Metazoa</taxon>
        <taxon>Chordata</taxon>
        <taxon>Craniata</taxon>
        <taxon>Vertebrata</taxon>
        <taxon>Euteleostomi</taxon>
        <taxon>Amphibia</taxon>
        <taxon>Batrachia</taxon>
        <taxon>Caudata</taxon>
        <taxon>Salamandroidea</taxon>
        <taxon>Salamandridae</taxon>
        <taxon>Pleurodelinae</taxon>
        <taxon>Pleurodeles</taxon>
    </lineage>
</organism>
<dbReference type="Proteomes" id="UP001066276">
    <property type="component" value="Chromosome 9"/>
</dbReference>
<dbReference type="AlphaFoldDB" id="A0AAV7N357"/>
<keyword evidence="2" id="KW-1185">Reference proteome</keyword>
<evidence type="ECO:0000313" key="2">
    <source>
        <dbReference type="Proteomes" id="UP001066276"/>
    </source>
</evidence>
<evidence type="ECO:0000313" key="1">
    <source>
        <dbReference type="EMBL" id="KAJ1108962.1"/>
    </source>
</evidence>
<dbReference type="EMBL" id="JANPWB010000013">
    <property type="protein sequence ID" value="KAJ1108962.1"/>
    <property type="molecule type" value="Genomic_DNA"/>
</dbReference>
<protein>
    <submittedName>
        <fullName evidence="1">Uncharacterized protein</fullName>
    </submittedName>
</protein>
<accession>A0AAV7N357</accession>
<reference evidence="1" key="1">
    <citation type="journal article" date="2022" name="bioRxiv">
        <title>Sequencing and chromosome-scale assembly of the giantPleurodeles waltlgenome.</title>
        <authorList>
            <person name="Brown T."/>
            <person name="Elewa A."/>
            <person name="Iarovenko S."/>
            <person name="Subramanian E."/>
            <person name="Araus A.J."/>
            <person name="Petzold A."/>
            <person name="Susuki M."/>
            <person name="Suzuki K.-i.T."/>
            <person name="Hayashi T."/>
            <person name="Toyoda A."/>
            <person name="Oliveira C."/>
            <person name="Osipova E."/>
            <person name="Leigh N.D."/>
            <person name="Simon A."/>
            <person name="Yun M.H."/>
        </authorList>
    </citation>
    <scope>NUCLEOTIDE SEQUENCE</scope>
    <source>
        <strain evidence="1">20211129_DDA</strain>
        <tissue evidence="1">Liver</tissue>
    </source>
</reference>
<sequence>MGKTLCLVRREDVLYSVRSLVKPRSQLQHETPKGICGACARWHLMAIGSRLIYRPVAGGHASTDFNFYQI</sequence>